<comment type="caution">
    <text evidence="6">The sequence shown here is derived from an EMBL/GenBank/DDBJ whole genome shotgun (WGS) entry which is preliminary data.</text>
</comment>
<dbReference type="PANTHER" id="PTHR30201">
    <property type="entry name" value="TRIPHOSPHORIBOSYL-DEPHOSPHO-COA SYNTHASE"/>
    <property type="match status" value="1"/>
</dbReference>
<name>A0A081BHQ3_9LACO</name>
<dbReference type="EMBL" id="BBJM01000008">
    <property type="protein sequence ID" value="GAK47571.1"/>
    <property type="molecule type" value="Genomic_DNA"/>
</dbReference>
<dbReference type="Pfam" id="PF01874">
    <property type="entry name" value="CitG"/>
    <property type="match status" value="1"/>
</dbReference>
<dbReference type="NCBIfam" id="NF002315">
    <property type="entry name" value="PRK01237.1"/>
    <property type="match status" value="1"/>
</dbReference>
<comment type="similarity">
    <text evidence="5">Belongs to the CitG/MdcB family.</text>
</comment>
<dbReference type="EC" id="2.4.2.52" evidence="5"/>
<dbReference type="eggNOG" id="COG1767">
    <property type="taxonomic scope" value="Bacteria"/>
</dbReference>
<evidence type="ECO:0000256" key="4">
    <source>
        <dbReference type="ARBA" id="ARBA00022840"/>
    </source>
</evidence>
<keyword evidence="2 5" id="KW-0808">Transferase</keyword>
<dbReference type="RefSeq" id="WP_034527019.1">
    <property type="nucleotide sequence ID" value="NZ_BBJM01000008.1"/>
</dbReference>
<sequence>MSRGRSVINAQYYQIGSDALRALLYEVTTFPKPGLVDPVAQGPHPDMNVFTFIDSSVGLRHYFDQCIDAGATFTGNDLIKLFQAIRSFGIDAEKTMFKNTKGVNTHKGAIFSLGVLVTAESFRISNLELKFSIMEIVKRMLKGLTENDFKDIKNKNPEELTIGEREYLTHGIKGIRGEAESGFPVLTEFALPALKRSQGSTNERLLDTLMSILGNSIDTNLIKRANSVEIIDWAKQQSTKYFELGGSRTEEGMNFLKYLNEEFDKKNLSLGGSADLLILTIFIGFREGLL</sequence>
<dbReference type="Proteomes" id="UP000028700">
    <property type="component" value="Unassembled WGS sequence"/>
</dbReference>
<dbReference type="STRING" id="1291743.LOSG293_080570"/>
<dbReference type="OrthoDB" id="114886at2"/>
<dbReference type="GO" id="GO:0046917">
    <property type="term" value="F:triphosphoribosyl-dephospho-CoA synthase activity"/>
    <property type="evidence" value="ECO:0007669"/>
    <property type="project" value="UniProtKB-UniRule"/>
</dbReference>
<evidence type="ECO:0000313" key="7">
    <source>
        <dbReference type="Proteomes" id="UP000028700"/>
    </source>
</evidence>
<dbReference type="GO" id="GO:0051191">
    <property type="term" value="P:prosthetic group biosynthetic process"/>
    <property type="evidence" value="ECO:0007669"/>
    <property type="project" value="TreeGrafter"/>
</dbReference>
<evidence type="ECO:0000256" key="2">
    <source>
        <dbReference type="ARBA" id="ARBA00022679"/>
    </source>
</evidence>
<accession>A0A081BHQ3</accession>
<reference evidence="6" key="1">
    <citation type="journal article" date="2014" name="Genome Announc.">
        <title>Draft Genome Sequence of Lactobacillus oryzae Strain SG293T.</title>
        <authorList>
            <person name="Tanizawa Y."/>
            <person name="Fujisawa T."/>
            <person name="Mochizuki T."/>
            <person name="Kaminuma E."/>
            <person name="Nakamura Y."/>
            <person name="Tohno M."/>
        </authorList>
    </citation>
    <scope>NUCLEOTIDE SEQUENCE [LARGE SCALE GENOMIC DNA]</scope>
    <source>
        <strain evidence="6">SG293</strain>
    </source>
</reference>
<dbReference type="NCBIfam" id="TIGR03125">
    <property type="entry name" value="citrate_citG"/>
    <property type="match status" value="1"/>
</dbReference>
<gene>
    <name evidence="5 6" type="primary">citG</name>
    <name evidence="6" type="ORF">LOSG293_080570</name>
</gene>
<dbReference type="GO" id="GO:0005524">
    <property type="term" value="F:ATP binding"/>
    <property type="evidence" value="ECO:0007669"/>
    <property type="project" value="UniProtKB-KW"/>
</dbReference>
<dbReference type="Gene3D" id="1.10.4200.10">
    <property type="entry name" value="Triphosphoribosyl-dephospho-CoA protein"/>
    <property type="match status" value="1"/>
</dbReference>
<keyword evidence="7" id="KW-1185">Reference proteome</keyword>
<dbReference type="InterPro" id="IPR017551">
    <property type="entry name" value="TriPribosyl-deP-CoA_syn_CitG"/>
</dbReference>
<dbReference type="AlphaFoldDB" id="A0A081BHQ3"/>
<proteinExistence type="inferred from homology"/>
<keyword evidence="3 5" id="KW-0547">Nucleotide-binding</keyword>
<dbReference type="InterPro" id="IPR002736">
    <property type="entry name" value="CitG"/>
</dbReference>
<dbReference type="PANTHER" id="PTHR30201:SF2">
    <property type="entry name" value="2-(5''-TRIPHOSPHORIBOSYL)-3'-DEPHOSPHOCOENZYME-A SYNTHASE"/>
    <property type="match status" value="1"/>
</dbReference>
<comment type="catalytic activity">
    <reaction evidence="1 5">
        <text>3'-dephospho-CoA + ATP = 2'-(5''-triphospho-alpha-D-ribosyl)-3'-dephospho-CoA + adenine</text>
        <dbReference type="Rhea" id="RHEA:15117"/>
        <dbReference type="ChEBI" id="CHEBI:16708"/>
        <dbReference type="ChEBI" id="CHEBI:30616"/>
        <dbReference type="ChEBI" id="CHEBI:57328"/>
        <dbReference type="ChEBI" id="CHEBI:61378"/>
        <dbReference type="EC" id="2.4.2.52"/>
    </reaction>
</comment>
<protein>
    <recommendedName>
        <fullName evidence="5">Probable 2-(5''-triphosphoribosyl)-3'-dephosphocoenzyme-A synthase</fullName>
        <shortName evidence="5">2-(5''-triphosphoribosyl)-3'-dephospho-CoA synthase</shortName>
        <ecNumber evidence="5">2.4.2.52</ecNumber>
    </recommendedName>
</protein>
<organism evidence="6 7">
    <name type="scientific">Secundilactobacillus oryzae JCM 18671</name>
    <dbReference type="NCBI Taxonomy" id="1291743"/>
    <lineage>
        <taxon>Bacteria</taxon>
        <taxon>Bacillati</taxon>
        <taxon>Bacillota</taxon>
        <taxon>Bacilli</taxon>
        <taxon>Lactobacillales</taxon>
        <taxon>Lactobacillaceae</taxon>
        <taxon>Secundilactobacillus</taxon>
    </lineage>
</organism>
<evidence type="ECO:0000256" key="5">
    <source>
        <dbReference type="HAMAP-Rule" id="MF_00397"/>
    </source>
</evidence>
<dbReference type="HAMAP" id="MF_00397">
    <property type="entry name" value="CitG"/>
    <property type="match status" value="1"/>
</dbReference>
<evidence type="ECO:0000256" key="3">
    <source>
        <dbReference type="ARBA" id="ARBA00022741"/>
    </source>
</evidence>
<evidence type="ECO:0000256" key="1">
    <source>
        <dbReference type="ARBA" id="ARBA00001210"/>
    </source>
</evidence>
<keyword evidence="4 5" id="KW-0067">ATP-binding</keyword>
<evidence type="ECO:0000313" key="6">
    <source>
        <dbReference type="EMBL" id="GAK47571.1"/>
    </source>
</evidence>